<name>A0ABQ3L8G0_9ALTE</name>
<evidence type="ECO:0000313" key="2">
    <source>
        <dbReference type="EMBL" id="GHG72371.1"/>
    </source>
</evidence>
<dbReference type="InterPro" id="IPR013785">
    <property type="entry name" value="Aldolase_TIM"/>
</dbReference>
<keyword evidence="3" id="KW-1185">Reference proteome</keyword>
<dbReference type="EMBL" id="BNAO01000006">
    <property type="protein sequence ID" value="GHG72371.1"/>
    <property type="molecule type" value="Genomic_DNA"/>
</dbReference>
<dbReference type="PANTHER" id="PTHR32502:SF12">
    <property type="entry name" value="D-TAGATOSE-1,6-BISPHOSPHATE ALDOLASE SUBUNIT GATZ"/>
    <property type="match status" value="1"/>
</dbReference>
<dbReference type="Gene3D" id="3.20.20.70">
    <property type="entry name" value="Aldolase class I"/>
    <property type="match status" value="1"/>
</dbReference>
<evidence type="ECO:0000256" key="1">
    <source>
        <dbReference type="ARBA" id="ARBA00005191"/>
    </source>
</evidence>
<organism evidence="2 3">
    <name type="scientific">Alishewanella longhuensis</name>
    <dbReference type="NCBI Taxonomy" id="1091037"/>
    <lineage>
        <taxon>Bacteria</taxon>
        <taxon>Pseudomonadati</taxon>
        <taxon>Pseudomonadota</taxon>
        <taxon>Gammaproteobacteria</taxon>
        <taxon>Alteromonadales</taxon>
        <taxon>Alteromonadaceae</taxon>
        <taxon>Alishewanella</taxon>
    </lineage>
</organism>
<dbReference type="PIRSF" id="PIRSF009264">
    <property type="entry name" value="TagBP_ald_AgaZ"/>
    <property type="match status" value="1"/>
</dbReference>
<gene>
    <name evidence="2" type="primary">kbaZ</name>
    <name evidence="2" type="ORF">GCM10010919_24570</name>
</gene>
<comment type="pathway">
    <text evidence="1">Carbohydrate metabolism; D-tagatose 6-phosphate degradation; D-glyceraldehyde 3-phosphate and glycerone phosphate from D-tagatose 6-phosphate: step 2/2.</text>
</comment>
<evidence type="ECO:0000313" key="3">
    <source>
        <dbReference type="Proteomes" id="UP000659697"/>
    </source>
</evidence>
<dbReference type="InterPro" id="IPR050303">
    <property type="entry name" value="GatZ_KbaZ_carbometab"/>
</dbReference>
<accession>A0ABQ3L8G0</accession>
<dbReference type="SUPFAM" id="SSF51569">
    <property type="entry name" value="Aldolase"/>
    <property type="match status" value="1"/>
</dbReference>
<dbReference type="InterPro" id="IPR012062">
    <property type="entry name" value="GatZ/KbaZ-like"/>
</dbReference>
<proteinExistence type="predicted"/>
<dbReference type="PANTHER" id="PTHR32502">
    <property type="entry name" value="N-ACETYLGALACTOSAMINE PERMEASE II COMPONENT-RELATED"/>
    <property type="match status" value="1"/>
</dbReference>
<dbReference type="RefSeq" id="WP_189433313.1">
    <property type="nucleotide sequence ID" value="NZ_BNAO01000006.1"/>
</dbReference>
<protein>
    <submittedName>
        <fullName evidence="2">D-tagatose-1,6-bisphosphate aldolase subunit KbaZ</fullName>
    </submittedName>
</protein>
<dbReference type="Proteomes" id="UP000659697">
    <property type="component" value="Unassembled WGS sequence"/>
</dbReference>
<reference evidence="3" key="1">
    <citation type="journal article" date="2019" name="Int. J. Syst. Evol. Microbiol.">
        <title>The Global Catalogue of Microorganisms (GCM) 10K type strain sequencing project: providing services to taxonomists for standard genome sequencing and annotation.</title>
        <authorList>
            <consortium name="The Broad Institute Genomics Platform"/>
            <consortium name="The Broad Institute Genome Sequencing Center for Infectious Disease"/>
            <person name="Wu L."/>
            <person name="Ma J."/>
        </authorList>
    </citation>
    <scope>NUCLEOTIDE SEQUENCE [LARGE SCALE GENOMIC DNA]</scope>
    <source>
        <strain evidence="3">CGMCC 1.7003</strain>
    </source>
</reference>
<dbReference type="Gene3D" id="1.10.400.20">
    <property type="entry name" value="putative tagatose 6-phosphate kinase domain like"/>
    <property type="match status" value="1"/>
</dbReference>
<sequence length="425" mass="46560">MTTLFSLMQQAKQGKAVGIYSVCSAHPLVLQAAILRAKRDKSLLLIEATANQVNQFGGYTGQTPADFIANVRQLARQLGLPLSQLVFGGDHLGPVCWRNEPAAAAMQKSEDLIAAYVQAGFSKIHLDTSMPCADDPAVLSEQTIANRAARLCAVAERYARAEQPLSYVIGTEVPAPGGVQQLEQQLHATAVSSVELTLQTHQHAFAAEGLAADVWQKVLAVVVQPGVEFDNSQVHKFDVSAASGLSAFIRQHAQVVFEAHSTDYQTTQALQQLVQGQFAILKVGPELTFALREALFALSHIEAELLPVAARANLIATCREVMLRKPAYWQSFYPQADWQLLYSYSDRVRYYWPEPQLQQAVTQLLANLPNALPLPLLLQYLPEAYQAVQQGLIRNDAQSVLLFHIDQVLARYAKACGLTPIEGAH</sequence>
<comment type="caution">
    <text evidence="2">The sequence shown here is derived from an EMBL/GenBank/DDBJ whole genome shotgun (WGS) entry which is preliminary data.</text>
</comment>
<dbReference type="Pfam" id="PF08013">
    <property type="entry name" value="GatZ_KbaZ-like"/>
    <property type="match status" value="1"/>
</dbReference>